<feature type="coiled-coil region" evidence="1">
    <location>
        <begin position="215"/>
        <end position="242"/>
    </location>
</feature>
<dbReference type="RefSeq" id="XP_017316304.1">
    <property type="nucleotide sequence ID" value="XM_017460815.3"/>
</dbReference>
<feature type="region of interest" description="Disordered" evidence="2">
    <location>
        <begin position="248"/>
        <end position="274"/>
    </location>
</feature>
<dbReference type="Gene3D" id="2.30.29.30">
    <property type="entry name" value="Pleckstrin-homology domain (PH domain)/Phosphotyrosine-binding domain (PTB)"/>
    <property type="match status" value="2"/>
</dbReference>
<evidence type="ECO:0000313" key="4">
    <source>
        <dbReference type="RefSeq" id="XP_017316304.1"/>
    </source>
</evidence>
<dbReference type="GeneID" id="108260483"/>
<dbReference type="SUPFAM" id="SSF50729">
    <property type="entry name" value="PH domain-like"/>
    <property type="match status" value="2"/>
</dbReference>
<protein>
    <submittedName>
        <fullName evidence="4">Protein Dok-7 isoform X1</fullName>
    </submittedName>
</protein>
<feature type="compositionally biased region" description="Polar residues" evidence="2">
    <location>
        <begin position="328"/>
        <end position="338"/>
    </location>
</feature>
<evidence type="ECO:0000256" key="1">
    <source>
        <dbReference type="SAM" id="Coils"/>
    </source>
</evidence>
<feature type="compositionally biased region" description="Low complexity" evidence="2">
    <location>
        <begin position="260"/>
        <end position="274"/>
    </location>
</feature>
<feature type="compositionally biased region" description="Polar residues" evidence="2">
    <location>
        <begin position="288"/>
        <end position="297"/>
    </location>
</feature>
<feature type="compositionally biased region" description="Basic and acidic residues" evidence="2">
    <location>
        <begin position="704"/>
        <end position="720"/>
    </location>
</feature>
<dbReference type="OrthoDB" id="6537982at2759"/>
<dbReference type="SMART" id="SM01244">
    <property type="entry name" value="IRS"/>
    <property type="match status" value="1"/>
</dbReference>
<dbReference type="PANTHER" id="PTHR21636">
    <property type="entry name" value="PROTEIN DOK-7"/>
    <property type="match status" value="1"/>
</dbReference>
<dbReference type="AlphaFoldDB" id="A0A2D0QDC8"/>
<gene>
    <name evidence="4" type="primary">LOC108260483</name>
</gene>
<feature type="compositionally biased region" description="Basic and acidic residues" evidence="2">
    <location>
        <begin position="410"/>
        <end position="419"/>
    </location>
</feature>
<dbReference type="InterPro" id="IPR037748">
    <property type="entry name" value="Dok-7_PTB"/>
</dbReference>
<dbReference type="PANTHER" id="PTHR21636:SF2">
    <property type="entry name" value="PROTEIN DOK-7"/>
    <property type="match status" value="1"/>
</dbReference>
<reference evidence="4" key="2">
    <citation type="submission" date="2025-08" db="UniProtKB">
        <authorList>
            <consortium name="RefSeq"/>
        </authorList>
    </citation>
    <scope>IDENTIFICATION</scope>
    <source>
        <tissue evidence="4">Blood</tissue>
    </source>
</reference>
<dbReference type="InterPro" id="IPR037746">
    <property type="entry name" value="Dok-7"/>
</dbReference>
<dbReference type="CDD" id="cd13165">
    <property type="entry name" value="PTB_DOK7"/>
    <property type="match status" value="1"/>
</dbReference>
<name>A0A2D0QDC8_ICTPU</name>
<feature type="compositionally biased region" description="Low complexity" evidence="2">
    <location>
        <begin position="339"/>
        <end position="355"/>
    </location>
</feature>
<feature type="region of interest" description="Disordered" evidence="2">
    <location>
        <begin position="673"/>
        <end position="772"/>
    </location>
</feature>
<organism evidence="3 4">
    <name type="scientific">Ictalurus punctatus</name>
    <name type="common">Channel catfish</name>
    <name type="synonym">Silurus punctatus</name>
    <dbReference type="NCBI Taxonomy" id="7998"/>
    <lineage>
        <taxon>Eukaryota</taxon>
        <taxon>Metazoa</taxon>
        <taxon>Chordata</taxon>
        <taxon>Craniata</taxon>
        <taxon>Vertebrata</taxon>
        <taxon>Euteleostomi</taxon>
        <taxon>Actinopterygii</taxon>
        <taxon>Neopterygii</taxon>
        <taxon>Teleostei</taxon>
        <taxon>Ostariophysi</taxon>
        <taxon>Siluriformes</taxon>
        <taxon>Ictaluridae</taxon>
        <taxon>Ictalurus</taxon>
    </lineage>
</organism>
<keyword evidence="1" id="KW-0175">Coiled coil</keyword>
<keyword evidence="3" id="KW-1185">Reference proteome</keyword>
<feature type="region of interest" description="Disordered" evidence="2">
    <location>
        <begin position="410"/>
        <end position="458"/>
    </location>
</feature>
<proteinExistence type="predicted"/>
<dbReference type="Proteomes" id="UP000221080">
    <property type="component" value="Chromosome 29"/>
</dbReference>
<feature type="compositionally biased region" description="Basic and acidic residues" evidence="2">
    <location>
        <begin position="732"/>
        <end position="742"/>
    </location>
</feature>
<sequence length="847" mass="91166">MTDSSVAEGHVKVRDGKKWKARWVVLRKPSPVADCLVLLVSKERGVKERTSVVLEHICGLEAGGSSEGVAYALTILSLNQIVQLGFDSKEALLAWDLRLRYYLGEVHSFKVTVLPGTKLETGLATLHLCNNLLVIARDVPPVIGGQWNLLDLRRYGPVPNGFVFEGGTRCGYWAGVFFLSCAEGEQISFLFDCIVRGISPSRTPFGIKPLLPEPSASAASAEERLNQEAEELEKRLSLLSHNAASTSSFSSTVAGDDRSISGSSDSETSHSDSSISSRLALWVEPVPTTTAESTRTASHGEEKLPINPASGPKLPSKPTLSRRLQEIGRQSSSDSGIATGSHSSYSGSFSSYTGSLDTGSPKEEYGTLLSLPPFSSPEKHRCTCPVSHTHEYQVPSSLRYLYDTPRSLLEEAREQKEASASEQTEETIKEQSEASAAACSVPESPRDSEARGSSSMDTHSDCLICCPHLTSSRMLFTTCPICGGLKRAPLPQAGASLQPGVPAGGKSTSLISDTSAHATNLEWNPQTDKLQKGSPKSYIESLSDLLGHYSQGRTGIAPIIPSLPDLIRLYCPPGNNSLGSPQSGSYIPMASALASPQCLSSCQVYPTVLSHHTSRSTIYENCLQCRKGQDGCMLPKAVPPVISSLSHPSGQKSTGGQGHSPFLQDLSDSCWGLSSKTPPVEEPPHLPTSTSQPLLQLSNGETTLGDKKQRSHAERGRMDPTYEIMEGQATDRSSESDEKSRYDLMGSSGQQRSTDDPEDGTGVSERPRGGVTYVNIPISPMSKKQLHYMELELQEHGTTVRGKGTTKYAQIDITATETAHRVGTQHALGREAGLQKMEQWKRGGAPQ</sequence>
<feature type="compositionally biased region" description="Polar residues" evidence="2">
    <location>
        <begin position="687"/>
        <end position="702"/>
    </location>
</feature>
<accession>A0A2D0QDC8</accession>
<dbReference type="GO" id="GO:0007528">
    <property type="term" value="P:neuromuscular junction development"/>
    <property type="evidence" value="ECO:0007669"/>
    <property type="project" value="TreeGrafter"/>
</dbReference>
<dbReference type="InterPro" id="IPR011993">
    <property type="entry name" value="PH-like_dom_sf"/>
</dbReference>
<dbReference type="KEGG" id="ipu:108260483"/>
<feature type="region of interest" description="Disordered" evidence="2">
    <location>
        <begin position="288"/>
        <end position="382"/>
    </location>
</feature>
<evidence type="ECO:0000256" key="2">
    <source>
        <dbReference type="SAM" id="MobiDB-lite"/>
    </source>
</evidence>
<dbReference type="GO" id="GO:0019901">
    <property type="term" value="F:protein kinase binding"/>
    <property type="evidence" value="ECO:0007669"/>
    <property type="project" value="InterPro"/>
</dbReference>
<reference evidence="3" key="1">
    <citation type="journal article" date="2016" name="Nat. Commun.">
        <title>The channel catfish genome sequence provides insights into the evolution of scale formation in teleosts.</title>
        <authorList>
            <person name="Liu Z."/>
            <person name="Liu S."/>
            <person name="Yao J."/>
            <person name="Bao L."/>
            <person name="Zhang J."/>
            <person name="Li Y."/>
            <person name="Jiang C."/>
            <person name="Sun L."/>
            <person name="Wang R."/>
            <person name="Zhang Y."/>
            <person name="Zhou T."/>
            <person name="Zeng Q."/>
            <person name="Fu Q."/>
            <person name="Gao S."/>
            <person name="Li N."/>
            <person name="Koren S."/>
            <person name="Jiang Y."/>
            <person name="Zimin A."/>
            <person name="Xu P."/>
            <person name="Phillippy A.M."/>
            <person name="Geng X."/>
            <person name="Song L."/>
            <person name="Sun F."/>
            <person name="Li C."/>
            <person name="Wang X."/>
            <person name="Chen A."/>
            <person name="Jin Y."/>
            <person name="Yuan Z."/>
            <person name="Yang Y."/>
            <person name="Tan S."/>
            <person name="Peatman E."/>
            <person name="Lu J."/>
            <person name="Qin Z."/>
            <person name="Dunham R."/>
            <person name="Li Z."/>
            <person name="Sonstegard T."/>
            <person name="Feng J."/>
            <person name="Danzmann R.G."/>
            <person name="Schroeder S."/>
            <person name="Scheffler B."/>
            <person name="Duke M.V."/>
            <person name="Ballard L."/>
            <person name="Kucuktas H."/>
            <person name="Kaltenboeck L."/>
            <person name="Liu H."/>
            <person name="Armbruster J."/>
            <person name="Xie Y."/>
            <person name="Kirby M.L."/>
            <person name="Tian Y."/>
            <person name="Flanagan M.E."/>
            <person name="Mu W."/>
            <person name="Waldbieser G.C."/>
        </authorList>
    </citation>
    <scope>NUCLEOTIDE SEQUENCE [LARGE SCALE GENOMIC DNA]</scope>
    <source>
        <strain evidence="3">SDA103</strain>
    </source>
</reference>
<evidence type="ECO:0000313" key="3">
    <source>
        <dbReference type="Proteomes" id="UP000221080"/>
    </source>
</evidence>